<dbReference type="OrthoDB" id="274210at2"/>
<keyword evidence="11" id="KW-1185">Reference proteome</keyword>
<dbReference type="Pfam" id="PF02687">
    <property type="entry name" value="FtsX"/>
    <property type="match status" value="1"/>
</dbReference>
<evidence type="ECO:0000259" key="9">
    <source>
        <dbReference type="Pfam" id="PF02687"/>
    </source>
</evidence>
<dbReference type="PANTHER" id="PTHR30572:SF4">
    <property type="entry name" value="ABC TRANSPORTER PERMEASE YTRF"/>
    <property type="match status" value="1"/>
</dbReference>
<keyword evidence="7" id="KW-0175">Coiled coil</keyword>
<evidence type="ECO:0000256" key="2">
    <source>
        <dbReference type="ARBA" id="ARBA00022475"/>
    </source>
</evidence>
<dbReference type="InterPro" id="IPR003838">
    <property type="entry name" value="ABC3_permease_C"/>
</dbReference>
<dbReference type="RefSeq" id="WP_146511736.1">
    <property type="nucleotide sequence ID" value="NZ_SIHI01000029.1"/>
</dbReference>
<comment type="similarity">
    <text evidence="6">Belongs to the ABC-4 integral membrane protein family.</text>
</comment>
<evidence type="ECO:0000256" key="6">
    <source>
        <dbReference type="ARBA" id="ARBA00038076"/>
    </source>
</evidence>
<dbReference type="Proteomes" id="UP000317243">
    <property type="component" value="Unassembled WGS sequence"/>
</dbReference>
<proteinExistence type="inferred from homology"/>
<evidence type="ECO:0000256" key="8">
    <source>
        <dbReference type="SAM" id="Phobius"/>
    </source>
</evidence>
<evidence type="ECO:0000256" key="7">
    <source>
        <dbReference type="SAM" id="Coils"/>
    </source>
</evidence>
<protein>
    <submittedName>
        <fullName evidence="10">Outer membrane-specific lipoprotein transporter subunit LolE</fullName>
    </submittedName>
</protein>
<evidence type="ECO:0000256" key="4">
    <source>
        <dbReference type="ARBA" id="ARBA00022989"/>
    </source>
</evidence>
<keyword evidence="5 8" id="KW-0472">Membrane</keyword>
<evidence type="ECO:0000313" key="11">
    <source>
        <dbReference type="Proteomes" id="UP000317243"/>
    </source>
</evidence>
<sequence length="452" mass="48966">MNIFHLIWRELKFRRGGFVLGMLAIAVATATFVAAEVILQSDQILTRQLLDEQQASFESSIAQRRQDVEKAGKALEDATRKQMLKLGFNLLILPESQDLDELHLNGTLSAVMPESYVEQLAESSIVTVNHLLPAVTKRIVWPEKDIEVVLHGTRGEVPIMHRAMKKPLLDAVAPGQMVVGHSIHSQLNLKVGDVVKLMGEEFTISQVHPQRGSADDVTVWIDLETAQKLLGMENLIHAILALECECAGDRLAVIREEIAGILPATQVIERYSQAVTRAEARTQAKEMAELALEREEQSAETLLTQLKEARATTEAQHESLTAVVVPTSYLAAASLVALLALMNTFQRQSEIGILRALGATSKQILGVFLGKAFLLGLTGGLLGSAAGLFIGWLLSDLGQTPGTFVKTFADDLGMVLLSGPATAILLAGLASWIAALVALRLDAAVILQKETT</sequence>
<dbReference type="PANTHER" id="PTHR30572">
    <property type="entry name" value="MEMBRANE COMPONENT OF TRANSPORTER-RELATED"/>
    <property type="match status" value="1"/>
</dbReference>
<name>A0A5C5W7U4_9PLAN</name>
<dbReference type="EMBL" id="SIHI01000029">
    <property type="protein sequence ID" value="TWT46333.1"/>
    <property type="molecule type" value="Genomic_DNA"/>
</dbReference>
<keyword evidence="2" id="KW-1003">Cell membrane</keyword>
<feature type="transmembrane region" description="Helical" evidence="8">
    <location>
        <begin position="414"/>
        <end position="439"/>
    </location>
</feature>
<feature type="transmembrane region" description="Helical" evidence="8">
    <location>
        <begin position="372"/>
        <end position="394"/>
    </location>
</feature>
<accession>A0A5C5W7U4</accession>
<organism evidence="10 11">
    <name type="scientific">Thalassoglobus neptunius</name>
    <dbReference type="NCBI Taxonomy" id="1938619"/>
    <lineage>
        <taxon>Bacteria</taxon>
        <taxon>Pseudomonadati</taxon>
        <taxon>Planctomycetota</taxon>
        <taxon>Planctomycetia</taxon>
        <taxon>Planctomycetales</taxon>
        <taxon>Planctomycetaceae</taxon>
        <taxon>Thalassoglobus</taxon>
    </lineage>
</organism>
<keyword evidence="3 8" id="KW-0812">Transmembrane</keyword>
<dbReference type="GO" id="GO:0022857">
    <property type="term" value="F:transmembrane transporter activity"/>
    <property type="evidence" value="ECO:0007669"/>
    <property type="project" value="TreeGrafter"/>
</dbReference>
<feature type="coiled-coil region" evidence="7">
    <location>
        <begin position="280"/>
        <end position="312"/>
    </location>
</feature>
<feature type="domain" description="ABC3 transporter permease C-terminal" evidence="9">
    <location>
        <begin position="329"/>
        <end position="441"/>
    </location>
</feature>
<dbReference type="InterPro" id="IPR050250">
    <property type="entry name" value="Macrolide_Exporter_MacB"/>
</dbReference>
<comment type="caution">
    <text evidence="10">The sequence shown here is derived from an EMBL/GenBank/DDBJ whole genome shotgun (WGS) entry which is preliminary data.</text>
</comment>
<evidence type="ECO:0000256" key="3">
    <source>
        <dbReference type="ARBA" id="ARBA00022692"/>
    </source>
</evidence>
<gene>
    <name evidence="10" type="ORF">KOR42_43720</name>
</gene>
<keyword evidence="10" id="KW-0449">Lipoprotein</keyword>
<evidence type="ECO:0000313" key="10">
    <source>
        <dbReference type="EMBL" id="TWT46333.1"/>
    </source>
</evidence>
<comment type="subcellular location">
    <subcellularLocation>
        <location evidence="1">Cell membrane</location>
        <topology evidence="1">Multi-pass membrane protein</topology>
    </subcellularLocation>
</comment>
<keyword evidence="4 8" id="KW-1133">Transmembrane helix</keyword>
<dbReference type="AlphaFoldDB" id="A0A5C5W7U4"/>
<evidence type="ECO:0000256" key="5">
    <source>
        <dbReference type="ARBA" id="ARBA00023136"/>
    </source>
</evidence>
<feature type="transmembrane region" description="Helical" evidence="8">
    <location>
        <begin position="320"/>
        <end position="341"/>
    </location>
</feature>
<dbReference type="GO" id="GO:0005886">
    <property type="term" value="C:plasma membrane"/>
    <property type="evidence" value="ECO:0007669"/>
    <property type="project" value="UniProtKB-SubCell"/>
</dbReference>
<evidence type="ECO:0000256" key="1">
    <source>
        <dbReference type="ARBA" id="ARBA00004651"/>
    </source>
</evidence>
<reference evidence="10 11" key="1">
    <citation type="submission" date="2019-02" db="EMBL/GenBank/DDBJ databases">
        <title>Deep-cultivation of Planctomycetes and their phenomic and genomic characterization uncovers novel biology.</title>
        <authorList>
            <person name="Wiegand S."/>
            <person name="Jogler M."/>
            <person name="Boedeker C."/>
            <person name="Pinto D."/>
            <person name="Vollmers J."/>
            <person name="Rivas-Marin E."/>
            <person name="Kohn T."/>
            <person name="Peeters S.H."/>
            <person name="Heuer A."/>
            <person name="Rast P."/>
            <person name="Oberbeckmann S."/>
            <person name="Bunk B."/>
            <person name="Jeske O."/>
            <person name="Meyerdierks A."/>
            <person name="Storesund J.E."/>
            <person name="Kallscheuer N."/>
            <person name="Luecker S."/>
            <person name="Lage O.M."/>
            <person name="Pohl T."/>
            <person name="Merkel B.J."/>
            <person name="Hornburger P."/>
            <person name="Mueller R.-W."/>
            <person name="Bruemmer F."/>
            <person name="Labrenz M."/>
            <person name="Spormann A.M."/>
            <person name="Op Den Camp H."/>
            <person name="Overmann J."/>
            <person name="Amann R."/>
            <person name="Jetten M.S.M."/>
            <person name="Mascher T."/>
            <person name="Medema M.H."/>
            <person name="Devos D.P."/>
            <person name="Kaster A.-K."/>
            <person name="Ovreas L."/>
            <person name="Rohde M."/>
            <person name="Galperin M.Y."/>
            <person name="Jogler C."/>
        </authorList>
    </citation>
    <scope>NUCLEOTIDE SEQUENCE [LARGE SCALE GENOMIC DNA]</scope>
    <source>
        <strain evidence="10 11">KOR42</strain>
    </source>
</reference>